<comment type="caution">
    <text evidence="3">The sequence shown here is derived from an EMBL/GenBank/DDBJ whole genome shotgun (WGS) entry which is preliminary data.</text>
</comment>
<dbReference type="InterPro" id="IPR036868">
    <property type="entry name" value="TusA-like_sf"/>
</dbReference>
<keyword evidence="4" id="KW-1185">Reference proteome</keyword>
<organism evidence="3 4">
    <name type="scientific">Bacillus chungangensis</name>
    <dbReference type="NCBI Taxonomy" id="587633"/>
    <lineage>
        <taxon>Bacteria</taxon>
        <taxon>Bacillati</taxon>
        <taxon>Bacillota</taxon>
        <taxon>Bacilli</taxon>
        <taxon>Bacillales</taxon>
        <taxon>Bacillaceae</taxon>
        <taxon>Bacillus</taxon>
    </lineage>
</organism>
<protein>
    <submittedName>
        <fullName evidence="3">TusA-related sulfurtransferase</fullName>
    </submittedName>
</protein>
<dbReference type="InterPro" id="IPR001455">
    <property type="entry name" value="TusA-like"/>
</dbReference>
<feature type="domain" description="UPF0033" evidence="2">
    <location>
        <begin position="33"/>
        <end position="57"/>
    </location>
</feature>
<dbReference type="Pfam" id="PF01206">
    <property type="entry name" value="TusA"/>
    <property type="match status" value="1"/>
</dbReference>
<dbReference type="Proteomes" id="UP001223586">
    <property type="component" value="Unassembled WGS sequence"/>
</dbReference>
<evidence type="ECO:0000313" key="4">
    <source>
        <dbReference type="Proteomes" id="UP001223586"/>
    </source>
</evidence>
<sequence length="101" mass="11222">MAQIVVRFDKKEKQNTKQLKTNGEIEMNADKVLDVKGLACPMPIVKTKKAINELESGQVLEIHATDKGSKADLTAWAKSGGHELVDQTEEGDVLKFWIKKS</sequence>
<proteinExistence type="inferred from homology"/>
<dbReference type="SUPFAM" id="SSF64307">
    <property type="entry name" value="SirA-like"/>
    <property type="match status" value="1"/>
</dbReference>
<evidence type="ECO:0000313" key="3">
    <source>
        <dbReference type="EMBL" id="MDQ0177131.1"/>
    </source>
</evidence>
<dbReference type="PROSITE" id="PS01148">
    <property type="entry name" value="UPF0033"/>
    <property type="match status" value="1"/>
</dbReference>
<name>A0ABT9WV01_9BACI</name>
<dbReference type="PANTHER" id="PTHR33279:SF6">
    <property type="entry name" value="SULFUR CARRIER PROTEIN YEDF-RELATED"/>
    <property type="match status" value="1"/>
</dbReference>
<comment type="similarity">
    <text evidence="1">Belongs to the sulfur carrier protein TusA family.</text>
</comment>
<dbReference type="Gene3D" id="3.30.110.40">
    <property type="entry name" value="TusA-like domain"/>
    <property type="match status" value="1"/>
</dbReference>
<evidence type="ECO:0000259" key="2">
    <source>
        <dbReference type="PROSITE" id="PS01148"/>
    </source>
</evidence>
<gene>
    <name evidence="3" type="ORF">J2S08_003010</name>
</gene>
<reference evidence="3 4" key="1">
    <citation type="submission" date="2023-07" db="EMBL/GenBank/DDBJ databases">
        <title>Genomic Encyclopedia of Type Strains, Phase IV (KMG-IV): sequencing the most valuable type-strain genomes for metagenomic binning, comparative biology and taxonomic classification.</title>
        <authorList>
            <person name="Goeker M."/>
        </authorList>
    </citation>
    <scope>NUCLEOTIDE SEQUENCE [LARGE SCALE GENOMIC DNA]</scope>
    <source>
        <strain evidence="3 4">DSM 23837</strain>
    </source>
</reference>
<dbReference type="PANTHER" id="PTHR33279">
    <property type="entry name" value="SULFUR CARRIER PROTEIN YEDF-RELATED"/>
    <property type="match status" value="1"/>
</dbReference>
<dbReference type="EMBL" id="JAUSTT010000019">
    <property type="protein sequence ID" value="MDQ0177131.1"/>
    <property type="molecule type" value="Genomic_DNA"/>
</dbReference>
<evidence type="ECO:0000256" key="1">
    <source>
        <dbReference type="ARBA" id="ARBA00008984"/>
    </source>
</evidence>
<dbReference type="CDD" id="cd00291">
    <property type="entry name" value="SirA_YedF_YeeD"/>
    <property type="match status" value="1"/>
</dbReference>
<accession>A0ABT9WV01</accession>